<dbReference type="RefSeq" id="WP_393991537.1">
    <property type="nucleotide sequence ID" value="NZ_JBAFVH010000002.1"/>
</dbReference>
<evidence type="ECO:0000313" key="2">
    <source>
        <dbReference type="EMBL" id="MFG1371561.1"/>
    </source>
</evidence>
<dbReference type="Proteomes" id="UP001604002">
    <property type="component" value="Unassembled WGS sequence"/>
</dbReference>
<dbReference type="PANTHER" id="PTHR48228:SF5">
    <property type="entry name" value="ALPHA-METHYLACYL-COA RACEMASE"/>
    <property type="match status" value="1"/>
</dbReference>
<dbReference type="Pfam" id="PF02515">
    <property type="entry name" value="CoA_transf_3"/>
    <property type="match status" value="1"/>
</dbReference>
<dbReference type="Gene3D" id="3.40.50.10540">
    <property type="entry name" value="Crotonobetainyl-coa:carnitine coa-transferase, domain 1"/>
    <property type="match status" value="1"/>
</dbReference>
<accession>A0ABW6ZS66</accession>
<dbReference type="Gene3D" id="3.30.1540.10">
    <property type="entry name" value="formyl-coa transferase, domain 3"/>
    <property type="match status" value="1"/>
</dbReference>
<dbReference type="InterPro" id="IPR050509">
    <property type="entry name" value="CoA-transferase_III"/>
</dbReference>
<name>A0ABW6ZS66_9HYPH</name>
<proteinExistence type="predicted"/>
<dbReference type="InterPro" id="IPR003673">
    <property type="entry name" value="CoA-Trfase_fam_III"/>
</dbReference>
<organism evidence="2 3">
    <name type="scientific">Xanthobacter oligotrophicus</name>
    <dbReference type="NCBI Taxonomy" id="2607286"/>
    <lineage>
        <taxon>Bacteria</taxon>
        <taxon>Pseudomonadati</taxon>
        <taxon>Pseudomonadota</taxon>
        <taxon>Alphaproteobacteria</taxon>
        <taxon>Hyphomicrobiales</taxon>
        <taxon>Xanthobacteraceae</taxon>
        <taxon>Xanthobacter</taxon>
    </lineage>
</organism>
<protein>
    <submittedName>
        <fullName evidence="2">CaiB/BaiF CoA-transferase family protein</fullName>
    </submittedName>
</protein>
<reference evidence="2 3" key="1">
    <citation type="submission" date="2024-02" db="EMBL/GenBank/DDBJ databases">
        <title>Expansion and revision of Xanthobacter and proposal of Roseixanthobacter gen. nov.</title>
        <authorList>
            <person name="Soltysiak M.P.M."/>
            <person name="Jalihal A."/>
            <person name="Ory A."/>
            <person name="Chrisophersen C."/>
            <person name="Lee A.D."/>
            <person name="Boulton J."/>
            <person name="Springer M."/>
        </authorList>
    </citation>
    <scope>NUCLEOTIDE SEQUENCE [LARGE SCALE GENOMIC DNA]</scope>
    <source>
        <strain evidence="2 3">23A</strain>
    </source>
</reference>
<dbReference type="InterPro" id="IPR023606">
    <property type="entry name" value="CoA-Trfase_III_dom_1_sf"/>
</dbReference>
<dbReference type="InterPro" id="IPR044855">
    <property type="entry name" value="CoA-Trfase_III_dom3_sf"/>
</dbReference>
<dbReference type="PANTHER" id="PTHR48228">
    <property type="entry name" value="SUCCINYL-COA--D-CITRAMALATE COA-TRANSFERASE"/>
    <property type="match status" value="1"/>
</dbReference>
<dbReference type="EMBL" id="JBAFVH010000002">
    <property type="protein sequence ID" value="MFG1371561.1"/>
    <property type="molecule type" value="Genomic_DNA"/>
</dbReference>
<feature type="region of interest" description="Disordered" evidence="1">
    <location>
        <begin position="365"/>
        <end position="390"/>
    </location>
</feature>
<evidence type="ECO:0000256" key="1">
    <source>
        <dbReference type="SAM" id="MobiDB-lite"/>
    </source>
</evidence>
<evidence type="ECO:0000313" key="3">
    <source>
        <dbReference type="Proteomes" id="UP001604002"/>
    </source>
</evidence>
<comment type="caution">
    <text evidence="2">The sequence shown here is derived from an EMBL/GenBank/DDBJ whole genome shotgun (WGS) entry which is preliminary data.</text>
</comment>
<feature type="region of interest" description="Disordered" evidence="1">
    <location>
        <begin position="319"/>
        <end position="351"/>
    </location>
</feature>
<gene>
    <name evidence="2" type="ORF">V5F32_05245</name>
</gene>
<keyword evidence="3" id="KW-1185">Reference proteome</keyword>
<sequence>MSETPPPSPAPAPRGPLAGVRVIDLSRLAPGPYCTMLLADLGAEVIVVGGGRAGVAIAEFSRGKRHVALNLKAPEGRAALHALVKTADVLVEGFRSGVAERIGAGYAELSALNPRLVYCALTGFGQDGPRAKEAGHDITYLALSGVLGGLGPKGAPPEAPLNLVADFAGGSLIAAIGILAAVIEAKASGRGQFIDAAMMDGALSLMAMHLPLWKTPHWPERGDGLLGGGAPFYRTYASADGGFIAVGALERGFFESLWRTLGLGEPPDHMRRDLWPQIERQLAETFAGAPRDHWTTLFAGTDACVAPVLAPDEVWSDPHVAARHPGSGPNRVPAVPRLSRTPAEARPLDLSDRTAEVLREIGLSDAEARAAAAPDEGEGRSGLAWPPELR</sequence>
<dbReference type="SUPFAM" id="SSF89796">
    <property type="entry name" value="CoA-transferase family III (CaiB/BaiF)"/>
    <property type="match status" value="1"/>
</dbReference>